<evidence type="ECO:0000256" key="1">
    <source>
        <dbReference type="SAM" id="SignalP"/>
    </source>
</evidence>
<dbReference type="AlphaFoldDB" id="A0A7C9FZN2"/>
<evidence type="ECO:0008006" key="4">
    <source>
        <dbReference type="Google" id="ProtNLM"/>
    </source>
</evidence>
<keyword evidence="3" id="KW-1185">Reference proteome</keyword>
<sequence length="138" mass="15636">MKNVKRMLVVALCGMMMSASVEAGTPTKEMRECKNNDCGTFQVGMYRVQNTLNMKLILYKEAGEVVTVRLRNQKGEVLHEEVLGKKMQKYARPFNFSDSQDGRYTLEISNGEEIVRKDIKLSTKDIVETPARTLVAVN</sequence>
<evidence type="ECO:0000313" key="2">
    <source>
        <dbReference type="EMBL" id="MPR35388.1"/>
    </source>
</evidence>
<accession>A0A7C9FZN2</accession>
<name>A0A7C9FZN2_9BACT</name>
<organism evidence="2 3">
    <name type="scientific">Salmonirosea aquatica</name>
    <dbReference type="NCBI Taxonomy" id="2654236"/>
    <lineage>
        <taxon>Bacteria</taxon>
        <taxon>Pseudomonadati</taxon>
        <taxon>Bacteroidota</taxon>
        <taxon>Cytophagia</taxon>
        <taxon>Cytophagales</taxon>
        <taxon>Spirosomataceae</taxon>
        <taxon>Salmonirosea</taxon>
    </lineage>
</organism>
<keyword evidence="1" id="KW-0732">Signal</keyword>
<dbReference type="RefSeq" id="WP_152762395.1">
    <property type="nucleotide sequence ID" value="NZ_WHLY01000002.1"/>
</dbReference>
<gene>
    <name evidence="2" type="ORF">GBK04_19030</name>
</gene>
<dbReference type="Proteomes" id="UP000479293">
    <property type="component" value="Unassembled WGS sequence"/>
</dbReference>
<reference evidence="2 3" key="1">
    <citation type="submission" date="2019-10" db="EMBL/GenBank/DDBJ databases">
        <title>Draft Genome Sequence of Cytophagaceae sp. SJW1-29.</title>
        <authorList>
            <person name="Choi A."/>
        </authorList>
    </citation>
    <scope>NUCLEOTIDE SEQUENCE [LARGE SCALE GENOMIC DNA]</scope>
    <source>
        <strain evidence="2 3">SJW1-29</strain>
    </source>
</reference>
<dbReference type="EMBL" id="WHLY01000002">
    <property type="protein sequence ID" value="MPR35388.1"/>
    <property type="molecule type" value="Genomic_DNA"/>
</dbReference>
<feature type="chain" id="PRO_5028931453" description="Secretion system C-terminal sorting domain-containing protein" evidence="1">
    <location>
        <begin position="24"/>
        <end position="138"/>
    </location>
</feature>
<evidence type="ECO:0000313" key="3">
    <source>
        <dbReference type="Proteomes" id="UP000479293"/>
    </source>
</evidence>
<comment type="caution">
    <text evidence="2">The sequence shown here is derived from an EMBL/GenBank/DDBJ whole genome shotgun (WGS) entry which is preliminary data.</text>
</comment>
<protein>
    <recommendedName>
        <fullName evidence="4">Secretion system C-terminal sorting domain-containing protein</fullName>
    </recommendedName>
</protein>
<feature type="signal peptide" evidence="1">
    <location>
        <begin position="1"/>
        <end position="23"/>
    </location>
</feature>
<proteinExistence type="predicted"/>